<feature type="domain" description="Palmitoyltransferase DHHC" evidence="12">
    <location>
        <begin position="186"/>
        <end position="275"/>
    </location>
</feature>
<dbReference type="EC" id="2.3.1.225" evidence="10"/>
<comment type="subcellular location">
    <subcellularLocation>
        <location evidence="1">Membrane</location>
        <topology evidence="1">Multi-pass membrane protein</topology>
    </subcellularLocation>
</comment>
<gene>
    <name evidence="13" type="ORF">RDB_LOCUS132393</name>
</gene>
<evidence type="ECO:0000313" key="14">
    <source>
        <dbReference type="Proteomes" id="UP000663850"/>
    </source>
</evidence>
<evidence type="ECO:0000313" key="13">
    <source>
        <dbReference type="EMBL" id="CAE6532070.1"/>
    </source>
</evidence>
<keyword evidence="4 10" id="KW-1133">Transmembrane helix</keyword>
<reference evidence="13" key="1">
    <citation type="submission" date="2021-01" db="EMBL/GenBank/DDBJ databases">
        <authorList>
            <person name="Kaushik A."/>
        </authorList>
    </citation>
    <scope>NUCLEOTIDE SEQUENCE</scope>
    <source>
        <strain evidence="13">Type strain: AG8-Rh-89/</strain>
    </source>
</reference>
<comment type="catalytic activity">
    <reaction evidence="9 10">
        <text>L-cysteinyl-[protein] + hexadecanoyl-CoA = S-hexadecanoyl-L-cysteinyl-[protein] + CoA</text>
        <dbReference type="Rhea" id="RHEA:36683"/>
        <dbReference type="Rhea" id="RHEA-COMP:10131"/>
        <dbReference type="Rhea" id="RHEA-COMP:11032"/>
        <dbReference type="ChEBI" id="CHEBI:29950"/>
        <dbReference type="ChEBI" id="CHEBI:57287"/>
        <dbReference type="ChEBI" id="CHEBI:57379"/>
        <dbReference type="ChEBI" id="CHEBI:74151"/>
        <dbReference type="EC" id="2.3.1.225"/>
    </reaction>
</comment>
<comment type="caution">
    <text evidence="13">The sequence shown here is derived from an EMBL/GenBank/DDBJ whole genome shotgun (WGS) entry which is preliminary data.</text>
</comment>
<keyword evidence="3 10" id="KW-0812">Transmembrane</keyword>
<feature type="transmembrane region" description="Helical" evidence="10">
    <location>
        <begin position="12"/>
        <end position="35"/>
    </location>
</feature>
<comment type="similarity">
    <text evidence="10">Belongs to the DHHC palmitoyltransferase family.</text>
</comment>
<proteinExistence type="inferred from homology"/>
<dbReference type="PROSITE" id="PS51257">
    <property type="entry name" value="PROKAR_LIPOPROTEIN"/>
    <property type="match status" value="1"/>
</dbReference>
<evidence type="ECO:0000256" key="10">
    <source>
        <dbReference type="RuleBase" id="RU079119"/>
    </source>
</evidence>
<keyword evidence="8 10" id="KW-0012">Acyltransferase</keyword>
<evidence type="ECO:0000256" key="2">
    <source>
        <dbReference type="ARBA" id="ARBA00022679"/>
    </source>
</evidence>
<keyword evidence="7" id="KW-0449">Lipoprotein</keyword>
<evidence type="ECO:0000256" key="3">
    <source>
        <dbReference type="ARBA" id="ARBA00022692"/>
    </source>
</evidence>
<accession>A0A8H3DQS3</accession>
<evidence type="ECO:0000256" key="7">
    <source>
        <dbReference type="ARBA" id="ARBA00023288"/>
    </source>
</evidence>
<sequence>MERAADTFTGVAGPFFVGFACLLMGTGVLVFFEIIAPGLPWPLVTVPLCLLIASNLLAHYYYVCTTHPGTPNDGLGTGEGRGRSWAPKRRGGVQWSPVNLGASREGDVPRCNKCQGLKPEFGWDNAYSMNPRHDRTFSVWLVSQLVEYPLADSGSKTFFSSVNKRGVSNVYQQKSVPNLMTVPKGINQCVGLRNERHFILFMFYFVVATFCFVLAGYPKVWPALDFGMNPWPHRTPEMVYLIIYILCLALGLAVSVMLLWNIYQIGKGVTTVEGYDHGIYSDRAQSRGETFVNSYDLGFSKNLAYFFNVIPTGYPLWVLLLPLRTAPYTDGFVWARRHGYTQHGGLREGEEMTDDED</sequence>
<organism evidence="13 14">
    <name type="scientific">Rhizoctonia solani</name>
    <dbReference type="NCBI Taxonomy" id="456999"/>
    <lineage>
        <taxon>Eukaryota</taxon>
        <taxon>Fungi</taxon>
        <taxon>Dikarya</taxon>
        <taxon>Basidiomycota</taxon>
        <taxon>Agaricomycotina</taxon>
        <taxon>Agaricomycetes</taxon>
        <taxon>Cantharellales</taxon>
        <taxon>Ceratobasidiaceae</taxon>
        <taxon>Rhizoctonia</taxon>
    </lineage>
</organism>
<dbReference type="AlphaFoldDB" id="A0A8H3DQS3"/>
<dbReference type="GO" id="GO:0016020">
    <property type="term" value="C:membrane"/>
    <property type="evidence" value="ECO:0007669"/>
    <property type="project" value="UniProtKB-SubCell"/>
</dbReference>
<evidence type="ECO:0000256" key="8">
    <source>
        <dbReference type="ARBA" id="ARBA00023315"/>
    </source>
</evidence>
<keyword evidence="6" id="KW-0564">Palmitate</keyword>
<dbReference type="InterPro" id="IPR039859">
    <property type="entry name" value="PFA4/ZDH16/20/ERF2-like"/>
</dbReference>
<evidence type="ECO:0000256" key="4">
    <source>
        <dbReference type="ARBA" id="ARBA00022989"/>
    </source>
</evidence>
<dbReference type="EMBL" id="CAJMWZ010007030">
    <property type="protein sequence ID" value="CAE6532070.1"/>
    <property type="molecule type" value="Genomic_DNA"/>
</dbReference>
<dbReference type="GO" id="GO:0019706">
    <property type="term" value="F:protein-cysteine S-palmitoyltransferase activity"/>
    <property type="evidence" value="ECO:0007669"/>
    <property type="project" value="UniProtKB-EC"/>
</dbReference>
<evidence type="ECO:0000256" key="9">
    <source>
        <dbReference type="ARBA" id="ARBA00048048"/>
    </source>
</evidence>
<dbReference type="Proteomes" id="UP000663850">
    <property type="component" value="Unassembled WGS sequence"/>
</dbReference>
<evidence type="ECO:0000259" key="12">
    <source>
        <dbReference type="Pfam" id="PF01529"/>
    </source>
</evidence>
<keyword evidence="5 10" id="KW-0472">Membrane</keyword>
<keyword evidence="2 10" id="KW-0808">Transferase</keyword>
<dbReference type="PANTHER" id="PTHR12246">
    <property type="entry name" value="PALMITOYLTRANSFERASE ZDHHC16"/>
    <property type="match status" value="1"/>
</dbReference>
<dbReference type="Pfam" id="PF01529">
    <property type="entry name" value="DHHC"/>
    <property type="match status" value="1"/>
</dbReference>
<name>A0A8H3DQS3_9AGAM</name>
<feature type="region of interest" description="Disordered" evidence="11">
    <location>
        <begin position="72"/>
        <end position="91"/>
    </location>
</feature>
<dbReference type="InterPro" id="IPR001594">
    <property type="entry name" value="Palmitoyltrfase_DHHC"/>
</dbReference>
<feature type="transmembrane region" description="Helical" evidence="10">
    <location>
        <begin position="41"/>
        <end position="62"/>
    </location>
</feature>
<feature type="transmembrane region" description="Helical" evidence="10">
    <location>
        <begin position="238"/>
        <end position="260"/>
    </location>
</feature>
<evidence type="ECO:0000256" key="5">
    <source>
        <dbReference type="ARBA" id="ARBA00023136"/>
    </source>
</evidence>
<evidence type="ECO:0000256" key="6">
    <source>
        <dbReference type="ARBA" id="ARBA00023139"/>
    </source>
</evidence>
<evidence type="ECO:0000256" key="1">
    <source>
        <dbReference type="ARBA" id="ARBA00004141"/>
    </source>
</evidence>
<protein>
    <recommendedName>
        <fullName evidence="10">Palmitoyltransferase</fullName>
        <ecNumber evidence="10">2.3.1.225</ecNumber>
    </recommendedName>
</protein>
<evidence type="ECO:0000256" key="11">
    <source>
        <dbReference type="SAM" id="MobiDB-lite"/>
    </source>
</evidence>
<feature type="transmembrane region" description="Helical" evidence="10">
    <location>
        <begin position="198"/>
        <end position="218"/>
    </location>
</feature>
<comment type="domain">
    <text evidence="10">The DHHC domain is required for palmitoyltransferase activity.</text>
</comment>